<evidence type="ECO:0000313" key="6">
    <source>
        <dbReference type="EMBL" id="PKG23175.1"/>
    </source>
</evidence>
<feature type="domain" description="HTH gntR-type" evidence="5">
    <location>
        <begin position="4"/>
        <end position="72"/>
    </location>
</feature>
<keyword evidence="2" id="KW-0805">Transcription regulation</keyword>
<keyword evidence="7" id="KW-1185">Reference proteome</keyword>
<dbReference type="EMBL" id="PISE01000027">
    <property type="protein sequence ID" value="PKG23175.1"/>
    <property type="molecule type" value="Genomic_DNA"/>
</dbReference>
<keyword evidence="1" id="KW-0678">Repressor</keyword>
<evidence type="ECO:0000256" key="1">
    <source>
        <dbReference type="ARBA" id="ARBA00022491"/>
    </source>
</evidence>
<dbReference type="Gene3D" id="3.40.50.2300">
    <property type="match status" value="2"/>
</dbReference>
<evidence type="ECO:0000256" key="4">
    <source>
        <dbReference type="ARBA" id="ARBA00023163"/>
    </source>
</evidence>
<dbReference type="SUPFAM" id="SSF46785">
    <property type="entry name" value="Winged helix' DNA-binding domain"/>
    <property type="match status" value="1"/>
</dbReference>
<dbReference type="OrthoDB" id="9799482at2"/>
<dbReference type="PANTHER" id="PTHR30146:SF95">
    <property type="entry name" value="RIBOSE OPERON REPRESSOR"/>
    <property type="match status" value="1"/>
</dbReference>
<accession>A0A2N0Z0Z7</accession>
<gene>
    <name evidence="6" type="ORF">CWS01_12890</name>
</gene>
<keyword evidence="3" id="KW-0238">DNA-binding</keyword>
<evidence type="ECO:0000256" key="3">
    <source>
        <dbReference type="ARBA" id="ARBA00023125"/>
    </source>
</evidence>
<dbReference type="Gene3D" id="1.10.10.10">
    <property type="entry name" value="Winged helix-like DNA-binding domain superfamily/Winged helix DNA-binding domain"/>
    <property type="match status" value="1"/>
</dbReference>
<dbReference type="PROSITE" id="PS50949">
    <property type="entry name" value="HTH_GNTR"/>
    <property type="match status" value="1"/>
</dbReference>
<dbReference type="AlphaFoldDB" id="A0A2N0Z0Z7"/>
<dbReference type="Proteomes" id="UP000233375">
    <property type="component" value="Unassembled WGS sequence"/>
</dbReference>
<evidence type="ECO:0000313" key="7">
    <source>
        <dbReference type="Proteomes" id="UP000233375"/>
    </source>
</evidence>
<proteinExistence type="predicted"/>
<reference evidence="6 7" key="1">
    <citation type="journal article" date="2003" name="Int. J. Syst. Evol. Microbiol.">
        <title>Bacillus nealsonii sp. nov., isolated from a spacecraft-assembly facility, whose spores are gamma-radiation resistant.</title>
        <authorList>
            <person name="Venkateswaran K."/>
            <person name="Kempf M."/>
            <person name="Chen F."/>
            <person name="Satomi M."/>
            <person name="Nicholson W."/>
            <person name="Kern R."/>
        </authorList>
    </citation>
    <scope>NUCLEOTIDE SEQUENCE [LARGE SCALE GENOMIC DNA]</scope>
    <source>
        <strain evidence="6 7">FO-92</strain>
    </source>
</reference>
<dbReference type="PRINTS" id="PR00035">
    <property type="entry name" value="HTHGNTR"/>
</dbReference>
<dbReference type="SUPFAM" id="SSF53822">
    <property type="entry name" value="Periplasmic binding protein-like I"/>
    <property type="match status" value="1"/>
</dbReference>
<dbReference type="GO" id="GO:0003700">
    <property type="term" value="F:DNA-binding transcription factor activity"/>
    <property type="evidence" value="ECO:0007669"/>
    <property type="project" value="InterPro"/>
</dbReference>
<dbReference type="Pfam" id="PF00392">
    <property type="entry name" value="GntR"/>
    <property type="match status" value="1"/>
</dbReference>
<dbReference type="PANTHER" id="PTHR30146">
    <property type="entry name" value="LACI-RELATED TRANSCRIPTIONAL REPRESSOR"/>
    <property type="match status" value="1"/>
</dbReference>
<dbReference type="CDD" id="cd06267">
    <property type="entry name" value="PBP1_LacI_sugar_binding-like"/>
    <property type="match status" value="1"/>
</dbReference>
<protein>
    <submittedName>
        <fullName evidence="6">GntR family transcriptional regulator</fullName>
    </submittedName>
</protein>
<keyword evidence="4" id="KW-0804">Transcription</keyword>
<dbReference type="InterPro" id="IPR000524">
    <property type="entry name" value="Tscrpt_reg_HTH_GntR"/>
</dbReference>
<dbReference type="SMART" id="SM00345">
    <property type="entry name" value="HTH_GNTR"/>
    <property type="match status" value="1"/>
</dbReference>
<dbReference type="InterPro" id="IPR028082">
    <property type="entry name" value="Peripla_BP_I"/>
</dbReference>
<dbReference type="InterPro" id="IPR046335">
    <property type="entry name" value="LacI/GalR-like_sensor"/>
</dbReference>
<organism evidence="6 7">
    <name type="scientific">Niallia nealsonii</name>
    <dbReference type="NCBI Taxonomy" id="115979"/>
    <lineage>
        <taxon>Bacteria</taxon>
        <taxon>Bacillati</taxon>
        <taxon>Bacillota</taxon>
        <taxon>Bacilli</taxon>
        <taxon>Bacillales</taxon>
        <taxon>Bacillaceae</taxon>
        <taxon>Niallia</taxon>
    </lineage>
</organism>
<evidence type="ECO:0000256" key="2">
    <source>
        <dbReference type="ARBA" id="ARBA00023015"/>
    </source>
</evidence>
<comment type="caution">
    <text evidence="6">The sequence shown here is derived from an EMBL/GenBank/DDBJ whole genome shotgun (WGS) entry which is preliminary data.</text>
</comment>
<dbReference type="InterPro" id="IPR036388">
    <property type="entry name" value="WH-like_DNA-bd_sf"/>
</dbReference>
<dbReference type="CDD" id="cd07377">
    <property type="entry name" value="WHTH_GntR"/>
    <property type="match status" value="1"/>
</dbReference>
<name>A0A2N0Z0Z7_9BACI</name>
<dbReference type="GO" id="GO:0000976">
    <property type="term" value="F:transcription cis-regulatory region binding"/>
    <property type="evidence" value="ECO:0007669"/>
    <property type="project" value="TreeGrafter"/>
</dbReference>
<dbReference type="FunFam" id="1.10.10.10:FF:000079">
    <property type="entry name" value="GntR family transcriptional regulator"/>
    <property type="match status" value="1"/>
</dbReference>
<dbReference type="Pfam" id="PF13377">
    <property type="entry name" value="Peripla_BP_3"/>
    <property type="match status" value="1"/>
</dbReference>
<evidence type="ECO:0000259" key="5">
    <source>
        <dbReference type="PROSITE" id="PS50949"/>
    </source>
</evidence>
<sequence length="372" mass="41599">MQVKALYEQVYSAIKKDIFSGKYKAGERVPSEKELSEHFKVSRITSKKALESLEKDGIVYRQKGKGTFVSENWENALLAKTKQKKPLIGLILTNFDDTYGSKIISSIENATSGTAFVILKRSFGLPEKEEQILKELLSIAVDGIIIYPAQAEHYSSEILKMVVDKFPFVLIDRSFKGVAASSVSTDNVEAAKKGVEYLFELGHKNIGIISPNEMGTTTLQDRFRGIVEAYAEKELIVNKNLWCTHIKSTLPEPKSTQEEDIKEIESYITNNSSLTALFAFEYNIARLAHQAVNNLGLHVPKDISIICFDEPALNIGSWNFTRLVQNEEEIGELAIKYLMDMINGDDTIKQKKLSVSLIVGDSTDSVAEKVDK</sequence>
<dbReference type="InterPro" id="IPR036390">
    <property type="entry name" value="WH_DNA-bd_sf"/>
</dbReference>